<gene>
    <name evidence="7" type="ORF">AWT83_07090</name>
    <name evidence="9" type="ORF">CYQ77_12570</name>
    <name evidence="8" type="ORF">EB12_00028</name>
</gene>
<dbReference type="EMBL" id="PJVH01000064">
    <property type="protein sequence ID" value="RXU84602.1"/>
    <property type="molecule type" value="Genomic_DNA"/>
</dbReference>
<dbReference type="InterPro" id="IPR050492">
    <property type="entry name" value="Bact_metal-bind_prot9"/>
</dbReference>
<feature type="signal peptide" evidence="6">
    <location>
        <begin position="1"/>
        <end position="19"/>
    </location>
</feature>
<evidence type="ECO:0000256" key="5">
    <source>
        <dbReference type="RuleBase" id="RU003512"/>
    </source>
</evidence>
<comment type="subcellular location">
    <subcellularLocation>
        <location evidence="1">Cell envelope</location>
    </subcellularLocation>
</comment>
<comment type="similarity">
    <text evidence="5">Belongs to the bacterial solute-binding protein 9 family.</text>
</comment>
<feature type="chain" id="PRO_5043134106" evidence="6">
    <location>
        <begin position="20"/>
        <end position="316"/>
    </location>
</feature>
<dbReference type="PROSITE" id="PS51257">
    <property type="entry name" value="PROKAR_LIPOPROTEIN"/>
    <property type="match status" value="1"/>
</dbReference>
<keyword evidence="2 5" id="KW-0813">Transport</keyword>
<dbReference type="PRINTS" id="PR00691">
    <property type="entry name" value="ADHESINB"/>
</dbReference>
<reference evidence="9 12" key="3">
    <citation type="submission" date="2017-12" db="EMBL/GenBank/DDBJ databases">
        <title>A pool of 800 enterococci isolated from chicken carcass rinse samples from New Zealand.</title>
        <authorList>
            <person name="Zhang J."/>
            <person name="Rogers L."/>
            <person name="Midwinter A."/>
            <person name="French N."/>
        </authorList>
    </citation>
    <scope>NUCLEOTIDE SEQUENCE [LARGE SCALE GENOMIC DNA]</scope>
    <source>
        <strain evidence="9 12">EN697</strain>
    </source>
</reference>
<dbReference type="GO" id="GO:0030313">
    <property type="term" value="C:cell envelope"/>
    <property type="evidence" value="ECO:0007669"/>
    <property type="project" value="UniProtKB-SubCell"/>
</dbReference>
<keyword evidence="3" id="KW-0479">Metal-binding</keyword>
<dbReference type="InterPro" id="IPR006129">
    <property type="entry name" value="AdhesinB"/>
</dbReference>
<keyword evidence="4 6" id="KW-0732">Signal</keyword>
<dbReference type="PRINTS" id="PR00690">
    <property type="entry name" value="ADHESNFAMILY"/>
</dbReference>
<protein>
    <submittedName>
        <fullName evidence="7">Manganese ABC transporter substrate-binding protein</fullName>
    </submittedName>
    <submittedName>
        <fullName evidence="9">Metal ABC transporter substrate-binding protein</fullName>
    </submittedName>
    <submittedName>
        <fullName evidence="8">Periplasmic solute binding protein</fullName>
    </submittedName>
</protein>
<dbReference type="GeneID" id="66453440"/>
<proteinExistence type="inferred from homology"/>
<evidence type="ECO:0000313" key="8">
    <source>
        <dbReference type="EMBL" id="RBS35467.1"/>
    </source>
</evidence>
<sequence length="316" mass="35425">MKTKKSLFLILAVSFLVLAGCGKQASDQADEGSKEKLSVVATNSILADMAKEVGTDQIDIHSIVPVGTDPHEYEVLPEDIKKASDADVILYNGLNLETGNSWFDNLMETAKKEEGKDYFAVSKNVEPLYLTSGEEHTKADPHAWLDLSNGIKYVEEIARIFSEKDAENATLYKKNAEAYVEKLKELDTQAKESFASIEENKKLLVTSEGAFKYFSRAYDLPAAYIWEINTESQGTPDQMKAIIDQIRAKEVPVLFVETSVDSRSMERVAKETGLKIYDKLFTDSIAKEGEQGDSYYQMMKWNIETIHEGLSQIKES</sequence>
<dbReference type="GO" id="GO:0030001">
    <property type="term" value="P:metal ion transport"/>
    <property type="evidence" value="ECO:0007669"/>
    <property type="project" value="InterPro"/>
</dbReference>
<dbReference type="Proteomes" id="UP000253144">
    <property type="component" value="Unassembled WGS sequence"/>
</dbReference>
<dbReference type="Proteomes" id="UP000289562">
    <property type="component" value="Unassembled WGS sequence"/>
</dbReference>
<dbReference type="Proteomes" id="UP000070452">
    <property type="component" value="Unassembled WGS sequence"/>
</dbReference>
<evidence type="ECO:0000313" key="12">
    <source>
        <dbReference type="Proteomes" id="UP000289562"/>
    </source>
</evidence>
<dbReference type="GO" id="GO:0007155">
    <property type="term" value="P:cell adhesion"/>
    <property type="evidence" value="ECO:0007669"/>
    <property type="project" value="InterPro"/>
</dbReference>
<dbReference type="EMBL" id="LEQJ01000001">
    <property type="protein sequence ID" value="RBS35467.1"/>
    <property type="molecule type" value="Genomic_DNA"/>
</dbReference>
<evidence type="ECO:0000313" key="10">
    <source>
        <dbReference type="Proteomes" id="UP000070452"/>
    </source>
</evidence>
<dbReference type="GO" id="GO:0046872">
    <property type="term" value="F:metal ion binding"/>
    <property type="evidence" value="ECO:0007669"/>
    <property type="project" value="UniProtKB-KW"/>
</dbReference>
<dbReference type="InterPro" id="IPR006127">
    <property type="entry name" value="ZnuA-like"/>
</dbReference>
<evidence type="ECO:0000313" key="9">
    <source>
        <dbReference type="EMBL" id="RXU84602.1"/>
    </source>
</evidence>
<evidence type="ECO:0000256" key="3">
    <source>
        <dbReference type="ARBA" id="ARBA00022723"/>
    </source>
</evidence>
<dbReference type="EMBL" id="LRHK01000001">
    <property type="protein sequence ID" value="KWX18245.1"/>
    <property type="molecule type" value="Genomic_DNA"/>
</dbReference>
<evidence type="ECO:0000313" key="11">
    <source>
        <dbReference type="Proteomes" id="UP000253144"/>
    </source>
</evidence>
<evidence type="ECO:0000313" key="7">
    <source>
        <dbReference type="EMBL" id="KWX18245.1"/>
    </source>
</evidence>
<evidence type="ECO:0000256" key="4">
    <source>
        <dbReference type="ARBA" id="ARBA00022729"/>
    </source>
</evidence>
<dbReference type="InterPro" id="IPR006128">
    <property type="entry name" value="Lipoprotein_PsaA-like"/>
</dbReference>
<reference evidence="7 10" key="2">
    <citation type="submission" date="2016-01" db="EMBL/GenBank/DDBJ databases">
        <title>Molecular Mechanisms for transfer of large genomic segments between Enterococcus faecium strains.</title>
        <authorList>
            <person name="Garcia-Solache M.A."/>
            <person name="Lebreton F."/>
            <person name="Mclaughlin R.E."/>
            <person name="Whiteaker J.D."/>
            <person name="Gilmore M.S."/>
            <person name="Rice L.B."/>
        </authorList>
    </citation>
    <scope>NUCLEOTIDE SEQUENCE [LARGE SCALE GENOMIC DNA]</scope>
    <source>
        <strain evidence="7 10">D344RRF x C68</strain>
    </source>
</reference>
<reference evidence="8 11" key="1">
    <citation type="submission" date="2015-06" db="EMBL/GenBank/DDBJ databases">
        <title>The Genome Sequence of Enterococcus faecium 131EA1.</title>
        <authorList>
            <consortium name="The Broad Institute Genomics Platform"/>
            <consortium name="The Broad Institute Genome Sequencing Center for Infectious Disease"/>
            <person name="Earl A.M."/>
            <person name="Van Tyne D."/>
            <person name="Lebreton F."/>
            <person name="Saavedra J.T."/>
            <person name="Gilmore M.S."/>
            <person name="Manson Mcguire A."/>
            <person name="Clock S."/>
            <person name="Crupain M."/>
            <person name="Rangan U."/>
            <person name="Young S."/>
            <person name="Abouelleil A."/>
            <person name="Cao P."/>
            <person name="Chapman S.B."/>
            <person name="Griggs A."/>
            <person name="Priest M."/>
            <person name="Shea T."/>
            <person name="Wortman J."/>
            <person name="Nusbaum C."/>
            <person name="Birren B."/>
        </authorList>
    </citation>
    <scope>NUCLEOTIDE SEQUENCE [LARGE SCALE GENOMIC DNA]</scope>
    <source>
        <strain evidence="8 11">131EA1</strain>
    </source>
</reference>
<name>A0A132P7E2_ENTFC</name>
<organism evidence="7 10">
    <name type="scientific">Enterococcus faecium</name>
    <name type="common">Streptococcus faecium</name>
    <dbReference type="NCBI Taxonomy" id="1352"/>
    <lineage>
        <taxon>Bacteria</taxon>
        <taxon>Bacillati</taxon>
        <taxon>Bacillota</taxon>
        <taxon>Bacilli</taxon>
        <taxon>Lactobacillales</taxon>
        <taxon>Enterococcaceae</taxon>
        <taxon>Enterococcus</taxon>
    </lineage>
</organism>
<evidence type="ECO:0000256" key="1">
    <source>
        <dbReference type="ARBA" id="ARBA00004196"/>
    </source>
</evidence>
<dbReference type="PANTHER" id="PTHR42953">
    <property type="entry name" value="HIGH-AFFINITY ZINC UPTAKE SYSTEM PROTEIN ZNUA-RELATED"/>
    <property type="match status" value="1"/>
</dbReference>
<dbReference type="CDD" id="cd01137">
    <property type="entry name" value="PsaA"/>
    <property type="match status" value="1"/>
</dbReference>
<evidence type="ECO:0000256" key="6">
    <source>
        <dbReference type="SAM" id="SignalP"/>
    </source>
</evidence>
<dbReference type="Pfam" id="PF01297">
    <property type="entry name" value="ZnuA"/>
    <property type="match status" value="1"/>
</dbReference>
<dbReference type="RefSeq" id="WP_002297904.1">
    <property type="nucleotide sequence ID" value="NZ_BTRQ01000021.1"/>
</dbReference>
<dbReference type="AlphaFoldDB" id="A0A132P7E2"/>
<dbReference type="SUPFAM" id="SSF53807">
    <property type="entry name" value="Helical backbone' metal receptor"/>
    <property type="match status" value="1"/>
</dbReference>
<accession>A0A132P7E2</accession>
<dbReference type="Gene3D" id="3.40.50.1980">
    <property type="entry name" value="Nitrogenase molybdenum iron protein domain"/>
    <property type="match status" value="2"/>
</dbReference>
<evidence type="ECO:0000256" key="2">
    <source>
        <dbReference type="ARBA" id="ARBA00022448"/>
    </source>
</evidence>
<comment type="caution">
    <text evidence="7">The sequence shown here is derived from an EMBL/GenBank/DDBJ whole genome shotgun (WGS) entry which is preliminary data.</text>
</comment>
<dbReference type="PANTHER" id="PTHR42953:SF1">
    <property type="entry name" value="METAL-BINDING PROTEIN HI_0362-RELATED"/>
    <property type="match status" value="1"/>
</dbReference>